<dbReference type="AlphaFoldDB" id="A0ABD0Y8H2"/>
<dbReference type="Proteomes" id="UP001558652">
    <property type="component" value="Unassembled WGS sequence"/>
</dbReference>
<dbReference type="Gene3D" id="2.30.30.40">
    <property type="entry name" value="SH3 Domains"/>
    <property type="match status" value="1"/>
</dbReference>
<dbReference type="SMART" id="SM00326">
    <property type="entry name" value="SH3"/>
    <property type="match status" value="1"/>
</dbReference>
<sequence>MAPVKVQALYDFTGEPGSAELTISAGEVLTVTRQDVGEGWWEGTNQNGQSGLFPAAYVENFEVTDYWEEEWDDDSEEPPQILADLTAAQYAPVAIAPDSSGNIHV</sequence>
<dbReference type="SUPFAM" id="SSF50044">
    <property type="entry name" value="SH3-domain"/>
    <property type="match status" value="1"/>
</dbReference>
<dbReference type="PROSITE" id="PS50002">
    <property type="entry name" value="SH3"/>
    <property type="match status" value="1"/>
</dbReference>
<dbReference type="Pfam" id="PF14604">
    <property type="entry name" value="SH3_9"/>
    <property type="match status" value="1"/>
</dbReference>
<protein>
    <recommendedName>
        <fullName evidence="3">SH3 domain-containing protein</fullName>
    </recommendedName>
</protein>
<keyword evidence="5" id="KW-1185">Reference proteome</keyword>
<dbReference type="PANTHER" id="PTHR45827:SF1">
    <property type="entry name" value="SORTING NEXIN"/>
    <property type="match status" value="1"/>
</dbReference>
<name>A0ABD0Y8H2_9HEMI</name>
<proteinExistence type="predicted"/>
<comment type="caution">
    <text evidence="4">The sequence shown here is derived from an EMBL/GenBank/DDBJ whole genome shotgun (WGS) entry which is preliminary data.</text>
</comment>
<evidence type="ECO:0000313" key="5">
    <source>
        <dbReference type="Proteomes" id="UP001558652"/>
    </source>
</evidence>
<dbReference type="PRINTS" id="PR00452">
    <property type="entry name" value="SH3DOMAIN"/>
</dbReference>
<dbReference type="PANTHER" id="PTHR45827">
    <property type="entry name" value="SORTING NEXIN"/>
    <property type="match status" value="1"/>
</dbReference>
<dbReference type="InterPro" id="IPR036028">
    <property type="entry name" value="SH3-like_dom_sf"/>
</dbReference>
<feature type="domain" description="SH3" evidence="3">
    <location>
        <begin position="1"/>
        <end position="63"/>
    </location>
</feature>
<accession>A0ABD0Y8H2</accession>
<organism evidence="4 5">
    <name type="scientific">Ranatra chinensis</name>
    <dbReference type="NCBI Taxonomy" id="642074"/>
    <lineage>
        <taxon>Eukaryota</taxon>
        <taxon>Metazoa</taxon>
        <taxon>Ecdysozoa</taxon>
        <taxon>Arthropoda</taxon>
        <taxon>Hexapoda</taxon>
        <taxon>Insecta</taxon>
        <taxon>Pterygota</taxon>
        <taxon>Neoptera</taxon>
        <taxon>Paraneoptera</taxon>
        <taxon>Hemiptera</taxon>
        <taxon>Heteroptera</taxon>
        <taxon>Panheteroptera</taxon>
        <taxon>Nepomorpha</taxon>
        <taxon>Nepidae</taxon>
        <taxon>Ranatrinae</taxon>
        <taxon>Ranatra</taxon>
    </lineage>
</organism>
<gene>
    <name evidence="4" type="ORF">AAG570_007914</name>
</gene>
<evidence type="ECO:0000256" key="2">
    <source>
        <dbReference type="PROSITE-ProRule" id="PRU00192"/>
    </source>
</evidence>
<dbReference type="EMBL" id="JBFDAA010000022">
    <property type="protein sequence ID" value="KAL1110383.1"/>
    <property type="molecule type" value="Genomic_DNA"/>
</dbReference>
<dbReference type="CDD" id="cd11763">
    <property type="entry name" value="SH3_SNX9_like"/>
    <property type="match status" value="1"/>
</dbReference>
<evidence type="ECO:0000256" key="1">
    <source>
        <dbReference type="ARBA" id="ARBA00022443"/>
    </source>
</evidence>
<evidence type="ECO:0000313" key="4">
    <source>
        <dbReference type="EMBL" id="KAL1110383.1"/>
    </source>
</evidence>
<keyword evidence="1 2" id="KW-0728">SH3 domain</keyword>
<evidence type="ECO:0000259" key="3">
    <source>
        <dbReference type="PROSITE" id="PS50002"/>
    </source>
</evidence>
<reference evidence="4 5" key="1">
    <citation type="submission" date="2024-07" db="EMBL/GenBank/DDBJ databases">
        <title>Chromosome-level genome assembly of the water stick insect Ranatra chinensis (Heteroptera: Nepidae).</title>
        <authorList>
            <person name="Liu X."/>
        </authorList>
    </citation>
    <scope>NUCLEOTIDE SEQUENCE [LARGE SCALE GENOMIC DNA]</scope>
    <source>
        <strain evidence="4">Cailab_2021Rc</strain>
        <tissue evidence="4">Muscle</tissue>
    </source>
</reference>
<dbReference type="InterPro" id="IPR001452">
    <property type="entry name" value="SH3_domain"/>
</dbReference>